<dbReference type="WBParaSite" id="ALUE_0001326201-mRNA-1">
    <property type="protein sequence ID" value="ALUE_0001326201-mRNA-1"/>
    <property type="gene ID" value="ALUE_0001326201"/>
</dbReference>
<evidence type="ECO:0000259" key="2">
    <source>
        <dbReference type="PROSITE" id="PS50948"/>
    </source>
</evidence>
<dbReference type="InterPro" id="IPR002035">
    <property type="entry name" value="VWF_A"/>
</dbReference>
<evidence type="ECO:0000313" key="4">
    <source>
        <dbReference type="WBParaSite" id="ALUE_0001326201-mRNA-1"/>
    </source>
</evidence>
<evidence type="ECO:0000313" key="3">
    <source>
        <dbReference type="Proteomes" id="UP000036681"/>
    </source>
</evidence>
<dbReference type="Proteomes" id="UP000036681">
    <property type="component" value="Unplaced"/>
</dbReference>
<keyword evidence="3" id="KW-1185">Reference proteome</keyword>
<name>A0A9J2PTH3_ASCLU</name>
<dbReference type="PROSITE" id="PS50948">
    <property type="entry name" value="PAN"/>
    <property type="match status" value="1"/>
</dbReference>
<dbReference type="PANTHER" id="PTHR24020:SF87">
    <property type="entry name" value="COLLAGEN ALPHA-1(VI) CHAIN-LIKE"/>
    <property type="match status" value="1"/>
</dbReference>
<dbReference type="SUPFAM" id="SSF53300">
    <property type="entry name" value="vWA-like"/>
    <property type="match status" value="1"/>
</dbReference>
<evidence type="ECO:0000259" key="1">
    <source>
        <dbReference type="PROSITE" id="PS50234"/>
    </source>
</evidence>
<accession>A0A9J2PTH3</accession>
<organism evidence="3 4">
    <name type="scientific">Ascaris lumbricoides</name>
    <name type="common">Giant roundworm</name>
    <dbReference type="NCBI Taxonomy" id="6252"/>
    <lineage>
        <taxon>Eukaryota</taxon>
        <taxon>Metazoa</taxon>
        <taxon>Ecdysozoa</taxon>
        <taxon>Nematoda</taxon>
        <taxon>Chromadorea</taxon>
        <taxon>Rhabditida</taxon>
        <taxon>Spirurina</taxon>
        <taxon>Ascaridomorpha</taxon>
        <taxon>Ascaridoidea</taxon>
        <taxon>Ascarididae</taxon>
        <taxon>Ascaris</taxon>
    </lineage>
</organism>
<dbReference type="AlphaFoldDB" id="A0A9J2PTH3"/>
<dbReference type="PANTHER" id="PTHR24020">
    <property type="entry name" value="COLLAGEN ALPHA"/>
    <property type="match status" value="1"/>
</dbReference>
<dbReference type="CDD" id="cd01099">
    <property type="entry name" value="PAN_AP_HGF"/>
    <property type="match status" value="1"/>
</dbReference>
<dbReference type="Pfam" id="PF00092">
    <property type="entry name" value="VWA"/>
    <property type="match status" value="1"/>
</dbReference>
<dbReference type="Gene3D" id="3.40.50.410">
    <property type="entry name" value="von Willebrand factor, type A domain"/>
    <property type="match status" value="1"/>
</dbReference>
<protein>
    <submittedName>
        <fullName evidence="4">VWFA domain-containing protein</fullName>
    </submittedName>
</protein>
<dbReference type="InterPro" id="IPR036465">
    <property type="entry name" value="vWFA_dom_sf"/>
</dbReference>
<dbReference type="InterPro" id="IPR050525">
    <property type="entry name" value="ECM_Assembly_Org"/>
</dbReference>
<feature type="domain" description="VWFA" evidence="1">
    <location>
        <begin position="112"/>
        <end position="276"/>
    </location>
</feature>
<reference evidence="4" key="1">
    <citation type="submission" date="2023-03" db="UniProtKB">
        <authorList>
            <consortium name="WormBaseParasite"/>
        </authorList>
    </citation>
    <scope>IDENTIFICATION</scope>
</reference>
<dbReference type="SMART" id="SM00327">
    <property type="entry name" value="VWA"/>
    <property type="match status" value="1"/>
</dbReference>
<proteinExistence type="predicted"/>
<dbReference type="SMART" id="SM00473">
    <property type="entry name" value="PAN_AP"/>
    <property type="match status" value="1"/>
</dbReference>
<sequence length="360" mass="40462">KIVESTFETYNVEELERCFDRFDHSSLIGFADRVESGIEASECLAKCAQCSACLDDEPCNAIVYYRHQKECIMMVATRRENEQYFLRDDFECDYYEKRKNCNESGKCVDELSLIFVMDGSDSIGNDGFNNAKTHIGAIVTAARNIVEELMVTVVQSGIVPALEIDSMIFDKMISFKAELNAIEWRGGPSMLGATLEAVIGFAHSKNAWMVVLTDGISTDSLHAFIKKRAEAKINILVVGLTDAPNRKVLLDISGRENFIFINETNESLITFFKQQLCTEKTIQRQTRSANIERRVGSNDDLWLRTSENGNEPNDWDETVTIRNELQNSTTTLCSAIAGSRLVMTDCSRALRFVCHMAVSV</sequence>
<feature type="domain" description="Apple" evidence="2">
    <location>
        <begin position="18"/>
        <end position="101"/>
    </location>
</feature>
<dbReference type="InterPro" id="IPR003609">
    <property type="entry name" value="Pan_app"/>
</dbReference>
<dbReference type="PROSITE" id="PS50234">
    <property type="entry name" value="VWFA"/>
    <property type="match status" value="1"/>
</dbReference>
<dbReference type="Gene3D" id="3.50.4.10">
    <property type="entry name" value="Hepatocyte Growth Factor"/>
    <property type="match status" value="1"/>
</dbReference>
<dbReference type="Pfam" id="PF00024">
    <property type="entry name" value="PAN_1"/>
    <property type="match status" value="1"/>
</dbReference>
<dbReference type="SUPFAM" id="SSF57414">
    <property type="entry name" value="Hairpin loop containing domain-like"/>
    <property type="match status" value="1"/>
</dbReference>